<dbReference type="Pfam" id="PF06949">
    <property type="entry name" value="DUF1292"/>
    <property type="match status" value="1"/>
</dbReference>
<comment type="caution">
    <text evidence="1">The sequence shown here is derived from an EMBL/GenBank/DDBJ whole genome shotgun (WGS) entry which is preliminary data.</text>
</comment>
<dbReference type="EMBL" id="WWVQ01000058">
    <property type="protein sequence ID" value="MZL34891.1"/>
    <property type="molecule type" value="Genomic_DNA"/>
</dbReference>
<accession>A0A6L8T912</accession>
<protein>
    <submittedName>
        <fullName evidence="1">DUF1292 domain-containing protein</fullName>
    </submittedName>
</protein>
<dbReference type="InterPro" id="IPR009711">
    <property type="entry name" value="UPF0473"/>
</dbReference>
<evidence type="ECO:0000313" key="2">
    <source>
        <dbReference type="Proteomes" id="UP000477285"/>
    </source>
</evidence>
<dbReference type="AlphaFoldDB" id="A0A6L8T912"/>
<dbReference type="RefSeq" id="WP_161234172.1">
    <property type="nucleotide sequence ID" value="NZ_JBDGAL010000068.1"/>
</dbReference>
<sequence length="87" mass="10369">MNEENIITLNDEDGNEIKFEFLDLISYRQKDYVVMLPLEDSDGQVVILQLEEVDDETESYIGVENEFVLETVFSLFKERNKDFYEFE</sequence>
<organism evidence="1 2">
    <name type="scientific">Blautia wexlerae</name>
    <dbReference type="NCBI Taxonomy" id="418240"/>
    <lineage>
        <taxon>Bacteria</taxon>
        <taxon>Bacillati</taxon>
        <taxon>Bacillota</taxon>
        <taxon>Clostridia</taxon>
        <taxon>Lachnospirales</taxon>
        <taxon>Lachnospiraceae</taxon>
        <taxon>Blautia</taxon>
    </lineage>
</organism>
<reference evidence="1 2" key="1">
    <citation type="journal article" date="2019" name="Nat. Med.">
        <title>A library of human gut bacterial isolates paired with longitudinal multiomics data enables mechanistic microbiome research.</title>
        <authorList>
            <person name="Poyet M."/>
            <person name="Groussin M."/>
            <person name="Gibbons S.M."/>
            <person name="Avila-Pacheco J."/>
            <person name="Jiang X."/>
            <person name="Kearney S.M."/>
            <person name="Perrotta A.R."/>
            <person name="Berdy B."/>
            <person name="Zhao S."/>
            <person name="Lieberman T.D."/>
            <person name="Swanson P.K."/>
            <person name="Smith M."/>
            <person name="Roesemann S."/>
            <person name="Alexander J.E."/>
            <person name="Rich S.A."/>
            <person name="Livny J."/>
            <person name="Vlamakis H."/>
            <person name="Clish C."/>
            <person name="Bullock K."/>
            <person name="Deik A."/>
            <person name="Scott J."/>
            <person name="Pierce K.A."/>
            <person name="Xavier R.J."/>
            <person name="Alm E.J."/>
        </authorList>
    </citation>
    <scope>NUCLEOTIDE SEQUENCE [LARGE SCALE GENOMIC DNA]</scope>
    <source>
        <strain evidence="1 2">BIOML-A1</strain>
    </source>
</reference>
<evidence type="ECO:0000313" key="1">
    <source>
        <dbReference type="EMBL" id="MZL34891.1"/>
    </source>
</evidence>
<gene>
    <name evidence="1" type="ORF">GT728_17265</name>
</gene>
<dbReference type="Proteomes" id="UP000477285">
    <property type="component" value="Unassembled WGS sequence"/>
</dbReference>
<proteinExistence type="predicted"/>
<name>A0A6L8T912_9FIRM</name>